<organism evidence="4 5">
    <name type="scientific">Vibrio penaeicida</name>
    <dbReference type="NCBI Taxonomy" id="104609"/>
    <lineage>
        <taxon>Bacteria</taxon>
        <taxon>Pseudomonadati</taxon>
        <taxon>Pseudomonadota</taxon>
        <taxon>Gammaproteobacteria</taxon>
        <taxon>Vibrionales</taxon>
        <taxon>Vibrionaceae</taxon>
        <taxon>Vibrio</taxon>
    </lineage>
</organism>
<reference evidence="5" key="1">
    <citation type="journal article" date="2019" name="Int. J. Syst. Evol. Microbiol.">
        <title>The Global Catalogue of Microorganisms (GCM) 10K type strain sequencing project: providing services to taxonomists for standard genome sequencing and annotation.</title>
        <authorList>
            <consortium name="The Broad Institute Genomics Platform"/>
            <consortium name="The Broad Institute Genome Sequencing Center for Infectious Disease"/>
            <person name="Wu L."/>
            <person name="Ma J."/>
        </authorList>
    </citation>
    <scope>NUCLEOTIDE SEQUENCE [LARGE SCALE GENOMIC DNA]</scope>
    <source>
        <strain evidence="5">NBRC 15640</strain>
    </source>
</reference>
<comment type="caution">
    <text evidence="4">The sequence shown here is derived from an EMBL/GenBank/DDBJ whole genome shotgun (WGS) entry which is preliminary data.</text>
</comment>
<feature type="domain" description="Glycosyl transferase family 3 N-terminal" evidence="3">
    <location>
        <begin position="6"/>
        <end position="67"/>
    </location>
</feature>
<evidence type="ECO:0000313" key="5">
    <source>
        <dbReference type="Proteomes" id="UP001156690"/>
    </source>
</evidence>
<dbReference type="RefSeq" id="WP_224055701.1">
    <property type="nucleotide sequence ID" value="NZ_AP025145.1"/>
</dbReference>
<gene>
    <name evidence="4" type="ORF">GCM10007932_54650</name>
</gene>
<dbReference type="InterPro" id="IPR036320">
    <property type="entry name" value="Glycosyl_Trfase_fam3_N_dom_sf"/>
</dbReference>
<name>A0AAV5NZZ2_9VIBR</name>
<evidence type="ECO:0000259" key="3">
    <source>
        <dbReference type="Pfam" id="PF02885"/>
    </source>
</evidence>
<dbReference type="GO" id="GO:0000162">
    <property type="term" value="P:L-tryptophan biosynthetic process"/>
    <property type="evidence" value="ECO:0007669"/>
    <property type="project" value="InterPro"/>
</dbReference>
<dbReference type="GO" id="GO:0004048">
    <property type="term" value="F:anthranilate phosphoribosyltransferase activity"/>
    <property type="evidence" value="ECO:0007669"/>
    <property type="project" value="InterPro"/>
</dbReference>
<protein>
    <submittedName>
        <fullName evidence="4">Glycosyl transferase</fullName>
    </submittedName>
</protein>
<sequence length="325" mass="35974">MSIAIQCIKALGKGERGRRPLTEQESFDLLRGWFDGQVADDQLAMALVLMRVNNETPEEIAGFVRAFHEGFEPIKADLDWPLYAGKRVHENKTTDRAWHLVAAKILADNGHKILLHGHAQRHLTKNHAEQSLEAVGIVKAESLEHAEKVIQSEGIAYLPLEAFQPKIVTLLSWNARYGVRTPINTVVRALNPGQLPYGLRGSFHPGFQELHAKVEQKVCAESGRVLSFKGTSGETEFNPKVSQTVWVCDHGKVEPVYWEESASQSVKVAENCVLGTAPAEIELMSHSVVATLVSALFAIHGDKEKAQKLANEYWGQYLAKTALVS</sequence>
<dbReference type="GO" id="GO:0005829">
    <property type="term" value="C:cytosol"/>
    <property type="evidence" value="ECO:0007669"/>
    <property type="project" value="TreeGrafter"/>
</dbReference>
<accession>A0AAV5NZZ2</accession>
<dbReference type="InterPro" id="IPR035902">
    <property type="entry name" value="Nuc_phospho_transferase"/>
</dbReference>
<dbReference type="Pfam" id="PF02885">
    <property type="entry name" value="Glycos_trans_3N"/>
    <property type="match status" value="1"/>
</dbReference>
<evidence type="ECO:0000313" key="4">
    <source>
        <dbReference type="EMBL" id="GLQ76102.1"/>
    </source>
</evidence>
<keyword evidence="2 4" id="KW-0808">Transferase</keyword>
<keyword evidence="5" id="KW-1185">Reference proteome</keyword>
<dbReference type="InterPro" id="IPR017459">
    <property type="entry name" value="Glycosyl_Trfase_fam3_N_dom"/>
</dbReference>
<dbReference type="SUPFAM" id="SSF47648">
    <property type="entry name" value="Nucleoside phosphorylase/phosphoribosyltransferase N-terminal domain"/>
    <property type="match status" value="1"/>
</dbReference>
<dbReference type="PANTHER" id="PTHR43285:SF2">
    <property type="entry name" value="ANTHRANILATE PHOSPHORIBOSYLTRANSFERASE"/>
    <property type="match status" value="1"/>
</dbReference>
<evidence type="ECO:0000256" key="2">
    <source>
        <dbReference type="ARBA" id="ARBA00022679"/>
    </source>
</evidence>
<proteinExistence type="predicted"/>
<dbReference type="Gene3D" id="3.40.1030.10">
    <property type="entry name" value="Nucleoside phosphorylase/phosphoribosyltransferase catalytic domain"/>
    <property type="match status" value="1"/>
</dbReference>
<dbReference type="Gene3D" id="1.20.970.10">
    <property type="entry name" value="Transferase, Pyrimidine Nucleoside Phosphorylase, Chain C"/>
    <property type="match status" value="1"/>
</dbReference>
<dbReference type="Proteomes" id="UP001156690">
    <property type="component" value="Unassembled WGS sequence"/>
</dbReference>
<dbReference type="AlphaFoldDB" id="A0AAV5NZZ2"/>
<dbReference type="PANTHER" id="PTHR43285">
    <property type="entry name" value="ANTHRANILATE PHOSPHORIBOSYLTRANSFERASE"/>
    <property type="match status" value="1"/>
</dbReference>
<keyword evidence="1" id="KW-0328">Glycosyltransferase</keyword>
<dbReference type="EMBL" id="BSNX01000075">
    <property type="protein sequence ID" value="GLQ76102.1"/>
    <property type="molecule type" value="Genomic_DNA"/>
</dbReference>
<dbReference type="SUPFAM" id="SSF52418">
    <property type="entry name" value="Nucleoside phosphorylase/phosphoribosyltransferase catalytic domain"/>
    <property type="match status" value="1"/>
</dbReference>
<evidence type="ECO:0000256" key="1">
    <source>
        <dbReference type="ARBA" id="ARBA00022676"/>
    </source>
</evidence>
<dbReference type="InterPro" id="IPR005940">
    <property type="entry name" value="Anthranilate_Pribosyl_Tfrase"/>
</dbReference>
<dbReference type="NCBIfam" id="NF006564">
    <property type="entry name" value="PRK09071.1"/>
    <property type="match status" value="1"/>
</dbReference>